<feature type="domain" description="Myb-like" evidence="2">
    <location>
        <begin position="158"/>
        <end position="214"/>
    </location>
</feature>
<feature type="region of interest" description="Disordered" evidence="1">
    <location>
        <begin position="346"/>
        <end position="389"/>
    </location>
</feature>
<evidence type="ECO:0000313" key="3">
    <source>
        <dbReference type="EMBL" id="WOK94002.1"/>
    </source>
</evidence>
<proteinExistence type="predicted"/>
<sequence>MGEEQEINIETLMAEDKAAQIETLVQEEKIDIVPEGPQNIMASKTDETESDAGRVEQQNEVFQNDPSRMASPSCPNDSPLKTQLNQDANGDYISRIISKEKLPMKASNTSFWYTNFLDQSHILNSGPEASLSDFQTRQLQKNLGFNNSGHKQTSIGPEMSKRQDEWSGEELDFLWIGVRRHGENNWNAILTDPQLHFLESRVAKELADKWNDEKRRMTKGSFIEPIRLPTPTNNHYSAGSTFLPRDPKLQTFREETSTRSFGDPFLYSENNSKASAPNLSGAIIAKPISCRPPPSETPYLGSTPIRSASDEIPEEKEQSSSSKRNQPWGLLMYAQNSLRMREMALKTKGRRSSVPKSVNAPVPPGPPRCSGVLKRKSVTSGDGDSRKKVRNTACIDEEWLRKRLFMSPNVGLTFQDPTSDDDTGASSEDTL</sequence>
<feature type="region of interest" description="Disordered" evidence="1">
    <location>
        <begin position="32"/>
        <end position="87"/>
    </location>
</feature>
<feature type="region of interest" description="Disordered" evidence="1">
    <location>
        <begin position="293"/>
        <end position="329"/>
    </location>
</feature>
<evidence type="ECO:0000313" key="4">
    <source>
        <dbReference type="Proteomes" id="UP001327560"/>
    </source>
</evidence>
<dbReference type="Proteomes" id="UP001327560">
    <property type="component" value="Chromosome 1"/>
</dbReference>
<evidence type="ECO:0000256" key="1">
    <source>
        <dbReference type="SAM" id="MobiDB-lite"/>
    </source>
</evidence>
<dbReference type="EMBL" id="CP136890">
    <property type="protein sequence ID" value="WOK94002.1"/>
    <property type="molecule type" value="Genomic_DNA"/>
</dbReference>
<accession>A0AAQ3JQG2</accession>
<dbReference type="Gene3D" id="1.10.10.60">
    <property type="entry name" value="Homeodomain-like"/>
    <property type="match status" value="1"/>
</dbReference>
<dbReference type="InterPro" id="IPR009057">
    <property type="entry name" value="Homeodomain-like_sf"/>
</dbReference>
<dbReference type="SUPFAM" id="SSF46689">
    <property type="entry name" value="Homeodomain-like"/>
    <property type="match status" value="1"/>
</dbReference>
<feature type="region of interest" description="Disordered" evidence="1">
    <location>
        <begin position="410"/>
        <end position="431"/>
    </location>
</feature>
<reference evidence="3 4" key="1">
    <citation type="submission" date="2023-10" db="EMBL/GenBank/DDBJ databases">
        <title>Chromosome-scale genome assembly provides insights into flower coloration mechanisms of Canna indica.</title>
        <authorList>
            <person name="Li C."/>
        </authorList>
    </citation>
    <scope>NUCLEOTIDE SEQUENCE [LARGE SCALE GENOMIC DNA]</scope>
    <source>
        <tissue evidence="3">Flower</tissue>
    </source>
</reference>
<feature type="compositionally biased region" description="Basic and acidic residues" evidence="1">
    <location>
        <begin position="44"/>
        <end position="54"/>
    </location>
</feature>
<feature type="compositionally biased region" description="Polar residues" evidence="1">
    <location>
        <begin position="73"/>
        <end position="87"/>
    </location>
</feature>
<feature type="compositionally biased region" description="Polar residues" evidence="1">
    <location>
        <begin position="230"/>
        <end position="240"/>
    </location>
</feature>
<feature type="compositionally biased region" description="Polar residues" evidence="1">
    <location>
        <begin position="56"/>
        <end position="66"/>
    </location>
</feature>
<dbReference type="CDD" id="cd11660">
    <property type="entry name" value="SANT_TRF"/>
    <property type="match status" value="1"/>
</dbReference>
<feature type="region of interest" description="Disordered" evidence="1">
    <location>
        <begin position="225"/>
        <end position="245"/>
    </location>
</feature>
<dbReference type="PROSITE" id="PS50090">
    <property type="entry name" value="MYB_LIKE"/>
    <property type="match status" value="1"/>
</dbReference>
<gene>
    <name evidence="3" type="ORF">Cni_G02703</name>
</gene>
<protein>
    <recommendedName>
        <fullName evidence="2">Myb-like domain-containing protein</fullName>
    </recommendedName>
</protein>
<evidence type="ECO:0000259" key="2">
    <source>
        <dbReference type="PROSITE" id="PS50090"/>
    </source>
</evidence>
<name>A0AAQ3JQG2_9LILI</name>
<keyword evidence="4" id="KW-1185">Reference proteome</keyword>
<dbReference type="InterPro" id="IPR001005">
    <property type="entry name" value="SANT/Myb"/>
</dbReference>
<dbReference type="AlphaFoldDB" id="A0AAQ3JQG2"/>
<organism evidence="3 4">
    <name type="scientific">Canna indica</name>
    <name type="common">Indian-shot</name>
    <dbReference type="NCBI Taxonomy" id="4628"/>
    <lineage>
        <taxon>Eukaryota</taxon>
        <taxon>Viridiplantae</taxon>
        <taxon>Streptophyta</taxon>
        <taxon>Embryophyta</taxon>
        <taxon>Tracheophyta</taxon>
        <taxon>Spermatophyta</taxon>
        <taxon>Magnoliopsida</taxon>
        <taxon>Liliopsida</taxon>
        <taxon>Zingiberales</taxon>
        <taxon>Cannaceae</taxon>
        <taxon>Canna</taxon>
    </lineage>
</organism>